<keyword evidence="9 13" id="KW-0234">DNA repair</keyword>
<evidence type="ECO:0000256" key="7">
    <source>
        <dbReference type="ARBA" id="ARBA00022840"/>
    </source>
</evidence>
<evidence type="ECO:0000256" key="15">
    <source>
        <dbReference type="SAM" id="Coils"/>
    </source>
</evidence>
<dbReference type="HAMAP" id="MF_00204">
    <property type="entry name" value="UvrB"/>
    <property type="match status" value="1"/>
</dbReference>
<dbReference type="GO" id="GO:0009380">
    <property type="term" value="C:excinuclease repair complex"/>
    <property type="evidence" value="ECO:0007669"/>
    <property type="project" value="InterPro"/>
</dbReference>
<dbReference type="Proteomes" id="UP000242886">
    <property type="component" value="Chromosome SDENCHOL"/>
</dbReference>
<dbReference type="GO" id="GO:0006289">
    <property type="term" value="P:nucleotide-excision repair"/>
    <property type="evidence" value="ECO:0007669"/>
    <property type="project" value="UniProtKB-UniRule"/>
</dbReference>
<dbReference type="Pfam" id="PF04851">
    <property type="entry name" value="ResIII"/>
    <property type="match status" value="1"/>
</dbReference>
<dbReference type="Gene3D" id="3.40.50.300">
    <property type="entry name" value="P-loop containing nucleotide triphosphate hydrolases"/>
    <property type="match status" value="3"/>
</dbReference>
<comment type="similarity">
    <text evidence="2 13 14">Belongs to the UvrB family.</text>
</comment>
<dbReference type="RefSeq" id="WP_154716993.1">
    <property type="nucleotide sequence ID" value="NZ_LT837803.1"/>
</dbReference>
<comment type="subcellular location">
    <subcellularLocation>
        <location evidence="1 13 14">Cytoplasm</location>
    </subcellularLocation>
</comment>
<protein>
    <recommendedName>
        <fullName evidence="12 13">UvrABC system protein B</fullName>
        <shortName evidence="13">Protein UvrB</shortName>
    </recommendedName>
    <alternativeName>
        <fullName evidence="13">Excinuclease ABC subunit B</fullName>
    </alternativeName>
</protein>
<comment type="subunit">
    <text evidence="11 13 14">Forms a heterotetramer with UvrA during the search for lesions. Interacts with UvrC in an incision complex.</text>
</comment>
<dbReference type="GO" id="GO:0009381">
    <property type="term" value="F:excinuclease ABC activity"/>
    <property type="evidence" value="ECO:0007669"/>
    <property type="project" value="UniProtKB-UniRule"/>
</dbReference>
<feature type="domain" description="UVR" evidence="16">
    <location>
        <begin position="635"/>
        <end position="670"/>
    </location>
</feature>
<dbReference type="Gene3D" id="4.10.860.10">
    <property type="entry name" value="UVR domain"/>
    <property type="match status" value="1"/>
</dbReference>
<name>A0A7Z7HSB4_9PROT</name>
<dbReference type="Pfam" id="PF17757">
    <property type="entry name" value="UvrB_inter"/>
    <property type="match status" value="1"/>
</dbReference>
<dbReference type="PANTHER" id="PTHR24029:SF0">
    <property type="entry name" value="UVRABC SYSTEM PROTEIN B"/>
    <property type="match status" value="1"/>
</dbReference>
<keyword evidence="10 13" id="KW-0742">SOS response</keyword>
<reference evidence="19" key="1">
    <citation type="submission" date="2017-03" db="EMBL/GenBank/DDBJ databases">
        <authorList>
            <consortium name="AG Boll"/>
        </authorList>
    </citation>
    <scope>NUCLEOTIDE SEQUENCE [LARGE SCALE GENOMIC DNA]</scope>
    <source>
        <strain evidence="19">Chol</strain>
    </source>
</reference>
<keyword evidence="8 13" id="KW-0267">Excision nuclease</keyword>
<dbReference type="PROSITE" id="PS51192">
    <property type="entry name" value="HELICASE_ATP_BIND_1"/>
    <property type="match status" value="1"/>
</dbReference>
<keyword evidence="7 13" id="KW-0067">ATP-binding</keyword>
<dbReference type="InterPro" id="IPR014001">
    <property type="entry name" value="Helicase_ATP-bd"/>
</dbReference>
<evidence type="ECO:0000313" key="20">
    <source>
        <dbReference type="Proteomes" id="UP000242886"/>
    </source>
</evidence>
<comment type="function">
    <text evidence="13">The UvrABC repair system catalyzes the recognition and processing of DNA lesions. A damage recognition complex composed of 2 UvrA and 2 UvrB subunits scans DNA for abnormalities. Upon binding of the UvrA(2)B(2) complex to a putative damaged site, the DNA wraps around one UvrB monomer. DNA wrap is dependent on ATP binding by UvrB and probably causes local melting of the DNA helix, facilitating insertion of UvrB beta-hairpin between the DNA strands. Then UvrB probes one DNA strand for the presence of a lesion. If a lesion is found the UvrA subunits dissociate and the UvrB-DNA preincision complex is formed. This complex is subsequently bound by UvrC and the second UvrB is released. If no lesion is found, the DNA wraps around the other UvrB subunit that will check the other stand for damage.</text>
</comment>
<evidence type="ECO:0000256" key="3">
    <source>
        <dbReference type="ARBA" id="ARBA00022490"/>
    </source>
</evidence>
<evidence type="ECO:0000259" key="18">
    <source>
        <dbReference type="PROSITE" id="PS51194"/>
    </source>
</evidence>
<dbReference type="InterPro" id="IPR001650">
    <property type="entry name" value="Helicase_C-like"/>
</dbReference>
<dbReference type="InterPro" id="IPR004807">
    <property type="entry name" value="UvrB"/>
</dbReference>
<dbReference type="InterPro" id="IPR006935">
    <property type="entry name" value="Helicase/UvrB_N"/>
</dbReference>
<keyword evidence="20" id="KW-1185">Reference proteome</keyword>
<dbReference type="Pfam" id="PF02151">
    <property type="entry name" value="UVR"/>
    <property type="match status" value="1"/>
</dbReference>
<dbReference type="InterPro" id="IPR024759">
    <property type="entry name" value="UvrB_YAD/RRR_dom"/>
</dbReference>
<keyword evidence="5 13" id="KW-0227">DNA damage</keyword>
<dbReference type="GO" id="GO:0003677">
    <property type="term" value="F:DNA binding"/>
    <property type="evidence" value="ECO:0007669"/>
    <property type="project" value="UniProtKB-UniRule"/>
</dbReference>
<keyword evidence="3 13" id="KW-0963">Cytoplasm</keyword>
<evidence type="ECO:0000256" key="14">
    <source>
        <dbReference type="RuleBase" id="RU003587"/>
    </source>
</evidence>
<accession>A0A7Z7HSB4</accession>
<dbReference type="FunFam" id="3.40.50.300:FF:000477">
    <property type="entry name" value="UvrABC system protein B"/>
    <property type="match status" value="1"/>
</dbReference>
<evidence type="ECO:0000256" key="6">
    <source>
        <dbReference type="ARBA" id="ARBA00022769"/>
    </source>
</evidence>
<evidence type="ECO:0000259" key="16">
    <source>
        <dbReference type="PROSITE" id="PS50151"/>
    </source>
</evidence>
<dbReference type="GO" id="GO:0016887">
    <property type="term" value="F:ATP hydrolysis activity"/>
    <property type="evidence" value="ECO:0007669"/>
    <property type="project" value="InterPro"/>
</dbReference>
<feature type="binding site" evidence="13">
    <location>
        <begin position="47"/>
        <end position="54"/>
    </location>
    <ligand>
        <name>ATP</name>
        <dbReference type="ChEBI" id="CHEBI:30616"/>
    </ligand>
</feature>
<keyword evidence="15" id="KW-0175">Coiled coil</keyword>
<feature type="short sequence motif" description="Beta-hairpin" evidence="13">
    <location>
        <begin position="100"/>
        <end position="123"/>
    </location>
</feature>
<dbReference type="Pfam" id="PF00271">
    <property type="entry name" value="Helicase_C"/>
    <property type="match status" value="1"/>
</dbReference>
<dbReference type="InterPro" id="IPR001943">
    <property type="entry name" value="UVR_dom"/>
</dbReference>
<evidence type="ECO:0000259" key="17">
    <source>
        <dbReference type="PROSITE" id="PS51192"/>
    </source>
</evidence>
<organism evidence="19 20">
    <name type="scientific">Sterolibacterium denitrificans</name>
    <dbReference type="NCBI Taxonomy" id="157592"/>
    <lineage>
        <taxon>Bacteria</taxon>
        <taxon>Pseudomonadati</taxon>
        <taxon>Pseudomonadota</taxon>
        <taxon>Betaproteobacteria</taxon>
        <taxon>Nitrosomonadales</taxon>
        <taxon>Sterolibacteriaceae</taxon>
        <taxon>Sterolibacterium</taxon>
    </lineage>
</organism>
<comment type="domain">
    <text evidence="13">The beta-hairpin motif is involved in DNA binding.</text>
</comment>
<evidence type="ECO:0000256" key="5">
    <source>
        <dbReference type="ARBA" id="ARBA00022763"/>
    </source>
</evidence>
<proteinExistence type="inferred from homology"/>
<dbReference type="SMART" id="SM00487">
    <property type="entry name" value="DEXDc"/>
    <property type="match status" value="1"/>
</dbReference>
<dbReference type="GO" id="GO:0005524">
    <property type="term" value="F:ATP binding"/>
    <property type="evidence" value="ECO:0007669"/>
    <property type="project" value="UniProtKB-UniRule"/>
</dbReference>
<feature type="coiled-coil region" evidence="15">
    <location>
        <begin position="631"/>
        <end position="658"/>
    </location>
</feature>
<dbReference type="SMART" id="SM00490">
    <property type="entry name" value="HELICc"/>
    <property type="match status" value="1"/>
</dbReference>
<dbReference type="InterPro" id="IPR027417">
    <property type="entry name" value="P-loop_NTPase"/>
</dbReference>
<dbReference type="NCBIfam" id="TIGR00631">
    <property type="entry name" value="uvrb"/>
    <property type="match status" value="1"/>
</dbReference>
<evidence type="ECO:0000256" key="8">
    <source>
        <dbReference type="ARBA" id="ARBA00022881"/>
    </source>
</evidence>
<evidence type="ECO:0000256" key="10">
    <source>
        <dbReference type="ARBA" id="ARBA00023236"/>
    </source>
</evidence>
<sequence>MPHDVQTFPDSPYRLHLPFQPAGDQPAAIAQLVEGINDGLMYQTLLGVTGSGKTFTMANVIARTGRPAIVMAPNKTLAAQLYAEFREFFPENAVEYFVSYYDYYQPEAYVPSRDLFIEKDSSINEHIEQMRLSATKALLERRDCVIVASVSCIYGIGDPVDYHSMILHLREGEKQSQRDIIRRLTEMQYERNETDFHRGIYRVRGDVIDVFPAENAEQALRIELFDDEVESLTLFDPLTGHTRQKLGRFTVYPASHYVTPRATVLQAIERIKDELRSRIEYFQREQKLVECQRIETRTRFDLEMLDQLGFCKGIENYSRHLSGRQPGEAPPTLIDYLPQQALMFIDESHVTVPQIGGMYKGDRARKENLVDYGFRLPSALDNRPLRFDEFERLMPQTIFVSATPAEYEEKHQGQVVEQVVRPTGLVDPVLIVRPAMTQVDDLLGEIKLRIAAGERVLVTTLTKRLAEQLTEFFADNGIKARYLHSDVETVERVEIIRDLRLGVFDVLIGINLLREGLDIPEVSLVAILDADKEGFLRSTRSLIQTIGRAARHIHGTAILYADRVTDSMRRAMDEAERRRAKQLAFNAAHGITPQGVVKRIKDIIDGVYEAANEPQMLKAAQQQARYEAMNEKELAREIKRLEKAMQEHARNLEFEQAAAARDELFRLRQLAFGADVHGE</sequence>
<dbReference type="CDD" id="cd18790">
    <property type="entry name" value="SF2_C_UvrB"/>
    <property type="match status" value="1"/>
</dbReference>
<dbReference type="PROSITE" id="PS50151">
    <property type="entry name" value="UVR"/>
    <property type="match status" value="1"/>
</dbReference>
<dbReference type="PROSITE" id="PS51194">
    <property type="entry name" value="HELICASE_CTER"/>
    <property type="match status" value="1"/>
</dbReference>
<evidence type="ECO:0000256" key="12">
    <source>
        <dbReference type="ARBA" id="ARBA00029504"/>
    </source>
</evidence>
<dbReference type="NCBIfam" id="NF003673">
    <property type="entry name" value="PRK05298.1"/>
    <property type="match status" value="1"/>
</dbReference>
<evidence type="ECO:0000313" key="19">
    <source>
        <dbReference type="EMBL" id="SMB27916.1"/>
    </source>
</evidence>
<feature type="domain" description="Helicase C-terminal" evidence="18">
    <location>
        <begin position="438"/>
        <end position="604"/>
    </location>
</feature>
<dbReference type="InterPro" id="IPR036876">
    <property type="entry name" value="UVR_dom_sf"/>
</dbReference>
<evidence type="ECO:0000256" key="13">
    <source>
        <dbReference type="HAMAP-Rule" id="MF_00204"/>
    </source>
</evidence>
<evidence type="ECO:0000256" key="2">
    <source>
        <dbReference type="ARBA" id="ARBA00008533"/>
    </source>
</evidence>
<dbReference type="SUPFAM" id="SSF52540">
    <property type="entry name" value="P-loop containing nucleoside triphosphate hydrolases"/>
    <property type="match status" value="2"/>
</dbReference>
<dbReference type="AlphaFoldDB" id="A0A7Z7HSB4"/>
<dbReference type="EMBL" id="LT837803">
    <property type="protein sequence ID" value="SMB27916.1"/>
    <property type="molecule type" value="Genomic_DNA"/>
</dbReference>
<dbReference type="SUPFAM" id="SSF46600">
    <property type="entry name" value="C-terminal UvrC-binding domain of UvrB"/>
    <property type="match status" value="1"/>
</dbReference>
<dbReference type="GO" id="GO:0005737">
    <property type="term" value="C:cytoplasm"/>
    <property type="evidence" value="ECO:0007669"/>
    <property type="project" value="UniProtKB-SubCell"/>
</dbReference>
<dbReference type="PANTHER" id="PTHR24029">
    <property type="entry name" value="UVRABC SYSTEM PROTEIN B"/>
    <property type="match status" value="1"/>
</dbReference>
<feature type="domain" description="Helicase ATP-binding" evidence="17">
    <location>
        <begin position="34"/>
        <end position="167"/>
    </location>
</feature>
<evidence type="ECO:0000256" key="4">
    <source>
        <dbReference type="ARBA" id="ARBA00022741"/>
    </source>
</evidence>
<keyword evidence="6 13" id="KW-0228">DNA excision</keyword>
<evidence type="ECO:0000256" key="9">
    <source>
        <dbReference type="ARBA" id="ARBA00023204"/>
    </source>
</evidence>
<evidence type="ECO:0000256" key="1">
    <source>
        <dbReference type="ARBA" id="ARBA00004496"/>
    </source>
</evidence>
<dbReference type="Pfam" id="PF12344">
    <property type="entry name" value="UvrB"/>
    <property type="match status" value="1"/>
</dbReference>
<dbReference type="GO" id="GO:0009432">
    <property type="term" value="P:SOS response"/>
    <property type="evidence" value="ECO:0007669"/>
    <property type="project" value="UniProtKB-UniRule"/>
</dbReference>
<evidence type="ECO:0000256" key="11">
    <source>
        <dbReference type="ARBA" id="ARBA00026033"/>
    </source>
</evidence>
<keyword evidence="4 13" id="KW-0547">Nucleotide-binding</keyword>
<dbReference type="InterPro" id="IPR041471">
    <property type="entry name" value="UvrB_inter"/>
</dbReference>
<gene>
    <name evidence="13 19" type="primary">uvrB</name>
    <name evidence="19" type="ORF">SDENCHOL_20503</name>
</gene>
<dbReference type="CDD" id="cd17916">
    <property type="entry name" value="DEXHc_UvrB"/>
    <property type="match status" value="1"/>
</dbReference>